<accession>A0AAD0RUA3</accession>
<keyword evidence="2" id="KW-0812">Transmembrane</keyword>
<dbReference type="KEGG" id="crz:D1345_18415"/>
<evidence type="ECO:0000313" key="3">
    <source>
        <dbReference type="EMBL" id="AXT48018.1"/>
    </source>
</evidence>
<dbReference type="AlphaFoldDB" id="A0AAD0RUA3"/>
<proteinExistence type="predicted"/>
<dbReference type="RefSeq" id="WP_118268304.1">
    <property type="nucleotide sequence ID" value="NZ_CP031968.1"/>
</dbReference>
<keyword evidence="4" id="KW-1185">Reference proteome</keyword>
<dbReference type="Pfam" id="PF19723">
    <property type="entry name" value="DUF6216"/>
    <property type="match status" value="1"/>
</dbReference>
<dbReference type="Proteomes" id="UP000259465">
    <property type="component" value="Chromosome"/>
</dbReference>
<organism evidence="3 4">
    <name type="scientific">Chromobacterium rhizoryzae</name>
    <dbReference type="NCBI Taxonomy" id="1778675"/>
    <lineage>
        <taxon>Bacteria</taxon>
        <taxon>Pseudomonadati</taxon>
        <taxon>Pseudomonadota</taxon>
        <taxon>Betaproteobacteria</taxon>
        <taxon>Neisseriales</taxon>
        <taxon>Chromobacteriaceae</taxon>
        <taxon>Chromobacterium</taxon>
    </lineage>
</organism>
<protein>
    <submittedName>
        <fullName evidence="3">Uncharacterized protein</fullName>
    </submittedName>
</protein>
<sequence>MEYIDYVNQASKLISPLTAIFLGALPVLAILFVVLRTQSYHIPLTLLWRIVGGKKEINDKLLADFLDERNAIMKFRTLTGLKIRTKQEMLALIQWAAKHNEDIDDVKRCGHYFKLSEPGNITSPNRFGSIALLLAVLALGILTASGVASTGIDDGLYATTESKTWFFASSQKTITGLWGKNKISESDCAKPTLPATGFSPGDAQIFCKFFKQTNYPKAISDTVSKQRMLLLFLSAYTGFFLFLTVQPLRRCVSAKEMIRRQKALQAKQEERGQLTTEPLPTTAEMTAPLPANHTQAAPAASE</sequence>
<keyword evidence="2" id="KW-0472">Membrane</keyword>
<feature type="transmembrane region" description="Helical" evidence="2">
    <location>
        <begin position="228"/>
        <end position="248"/>
    </location>
</feature>
<evidence type="ECO:0000256" key="2">
    <source>
        <dbReference type="SAM" id="Phobius"/>
    </source>
</evidence>
<name>A0AAD0RUA3_9NEIS</name>
<feature type="transmembrane region" description="Helical" evidence="2">
    <location>
        <begin position="130"/>
        <end position="152"/>
    </location>
</feature>
<gene>
    <name evidence="3" type="ORF">D1345_18415</name>
</gene>
<dbReference type="EMBL" id="CP031968">
    <property type="protein sequence ID" value="AXT48018.1"/>
    <property type="molecule type" value="Genomic_DNA"/>
</dbReference>
<evidence type="ECO:0000256" key="1">
    <source>
        <dbReference type="SAM" id="MobiDB-lite"/>
    </source>
</evidence>
<feature type="transmembrane region" description="Helical" evidence="2">
    <location>
        <begin position="13"/>
        <end position="35"/>
    </location>
</feature>
<reference evidence="3 4" key="1">
    <citation type="submission" date="2018-08" db="EMBL/GenBank/DDBJ databases">
        <title>Complete genome sequence of JP2-74.</title>
        <authorList>
            <person name="Wu L."/>
        </authorList>
    </citation>
    <scope>NUCLEOTIDE SEQUENCE [LARGE SCALE GENOMIC DNA]</scope>
    <source>
        <strain evidence="3 4">JP2-74</strain>
    </source>
</reference>
<dbReference type="InterPro" id="IPR046188">
    <property type="entry name" value="DUF6216"/>
</dbReference>
<feature type="region of interest" description="Disordered" evidence="1">
    <location>
        <begin position="264"/>
        <end position="302"/>
    </location>
</feature>
<evidence type="ECO:0000313" key="4">
    <source>
        <dbReference type="Proteomes" id="UP000259465"/>
    </source>
</evidence>
<keyword evidence="2" id="KW-1133">Transmembrane helix</keyword>